<feature type="compositionally biased region" description="Polar residues" evidence="1">
    <location>
        <begin position="147"/>
        <end position="156"/>
    </location>
</feature>
<feature type="region of interest" description="Disordered" evidence="1">
    <location>
        <begin position="144"/>
        <end position="176"/>
    </location>
</feature>
<evidence type="ECO:0000313" key="4">
    <source>
        <dbReference type="Proteomes" id="UP000315369"/>
    </source>
</evidence>
<keyword evidence="4" id="KW-1185">Reference proteome</keyword>
<dbReference type="Proteomes" id="UP000315369">
    <property type="component" value="Unassembled WGS sequence"/>
</dbReference>
<feature type="region of interest" description="Disordered" evidence="1">
    <location>
        <begin position="24"/>
        <end position="48"/>
    </location>
</feature>
<comment type="caution">
    <text evidence="3">The sequence shown here is derived from an EMBL/GenBank/DDBJ whole genome shotgun (WGS) entry which is preliminary data.</text>
</comment>
<reference evidence="3 4" key="1">
    <citation type="submission" date="2019-06" db="EMBL/GenBank/DDBJ databases">
        <authorList>
            <person name="Livingstone P."/>
            <person name="Whitworth D."/>
        </authorList>
    </citation>
    <scope>NUCLEOTIDE SEQUENCE [LARGE SCALE GENOMIC DNA]</scope>
    <source>
        <strain evidence="3 4">AM401</strain>
    </source>
</reference>
<feature type="compositionally biased region" description="Polar residues" evidence="1">
    <location>
        <begin position="24"/>
        <end position="43"/>
    </location>
</feature>
<dbReference type="EMBL" id="VIFM01000067">
    <property type="protein sequence ID" value="TQF14503.1"/>
    <property type="molecule type" value="Genomic_DNA"/>
</dbReference>
<proteinExistence type="predicted"/>
<keyword evidence="2" id="KW-0732">Signal</keyword>
<accession>A0A540WZZ4</accession>
<dbReference type="OrthoDB" id="5382770at2"/>
<feature type="chain" id="PRO_5021867132" description="Lipoprotein" evidence="2">
    <location>
        <begin position="23"/>
        <end position="176"/>
    </location>
</feature>
<organism evidence="3 4">
    <name type="scientific">Myxococcus llanfairpwllgwyngyllgogerychwyrndrobwllllantysiliogogogochensis</name>
    <dbReference type="NCBI Taxonomy" id="2590453"/>
    <lineage>
        <taxon>Bacteria</taxon>
        <taxon>Pseudomonadati</taxon>
        <taxon>Myxococcota</taxon>
        <taxon>Myxococcia</taxon>
        <taxon>Myxococcales</taxon>
        <taxon>Cystobacterineae</taxon>
        <taxon>Myxococcaceae</taxon>
        <taxon>Myxococcus</taxon>
    </lineage>
</organism>
<dbReference type="AlphaFoldDB" id="A0A540WZZ4"/>
<dbReference type="RefSeq" id="WP_141643829.1">
    <property type="nucleotide sequence ID" value="NZ_VIFM01000067.1"/>
</dbReference>
<sequence>MNRIAPALLSGLLALVAPVACTSPAKSSPAGSGTADTSSQADGATTGKISAPVEVGATLASDKATVTLRFQGPADDVQVDISGLDGLRVTSETTPLRGARFEQATTTTLDVDFTPGDGRSLLVVAISGTFRGAPMTKVATFSVGEPSVQQQKTQGDVVTGDDGQPIKLMPSSDSAR</sequence>
<name>A0A540WZZ4_9BACT</name>
<evidence type="ECO:0000313" key="3">
    <source>
        <dbReference type="EMBL" id="TQF14503.1"/>
    </source>
</evidence>
<evidence type="ECO:0008006" key="5">
    <source>
        <dbReference type="Google" id="ProtNLM"/>
    </source>
</evidence>
<feature type="signal peptide" evidence="2">
    <location>
        <begin position="1"/>
        <end position="22"/>
    </location>
</feature>
<protein>
    <recommendedName>
        <fullName evidence="5">Lipoprotein</fullName>
    </recommendedName>
</protein>
<gene>
    <name evidence="3" type="ORF">FJV41_18480</name>
</gene>
<evidence type="ECO:0000256" key="1">
    <source>
        <dbReference type="SAM" id="MobiDB-lite"/>
    </source>
</evidence>
<evidence type="ECO:0000256" key="2">
    <source>
        <dbReference type="SAM" id="SignalP"/>
    </source>
</evidence>